<keyword evidence="2" id="KW-1185">Reference proteome</keyword>
<protein>
    <submittedName>
        <fullName evidence="1">Uncharacterized protein</fullName>
    </submittedName>
</protein>
<proteinExistence type="predicted"/>
<dbReference type="EMBL" id="JANBUP010004326">
    <property type="protein sequence ID" value="KAJ2794333.1"/>
    <property type="molecule type" value="Genomic_DNA"/>
</dbReference>
<evidence type="ECO:0000313" key="2">
    <source>
        <dbReference type="Proteomes" id="UP001140096"/>
    </source>
</evidence>
<gene>
    <name evidence="1" type="ORF">H4S07_006786</name>
</gene>
<evidence type="ECO:0000313" key="1">
    <source>
        <dbReference type="EMBL" id="KAJ2794333.1"/>
    </source>
</evidence>
<name>A0ACC1KSM9_9FUNG</name>
<sequence>NVLSEDLGPSGMLFVVQLAKLAKELDLASKDRGEDVSMRLDSLPRLVVEIGSTEQAQAA</sequence>
<comment type="caution">
    <text evidence="1">The sequence shown here is derived from an EMBL/GenBank/DDBJ whole genome shotgun (WGS) entry which is preliminary data.</text>
</comment>
<accession>A0ACC1KSM9</accession>
<feature type="non-terminal residue" evidence="1">
    <location>
        <position position="59"/>
    </location>
</feature>
<feature type="non-terminal residue" evidence="1">
    <location>
        <position position="1"/>
    </location>
</feature>
<dbReference type="Proteomes" id="UP001140096">
    <property type="component" value="Unassembled WGS sequence"/>
</dbReference>
<organism evidence="1 2">
    <name type="scientific">Coemansia furcata</name>
    <dbReference type="NCBI Taxonomy" id="417177"/>
    <lineage>
        <taxon>Eukaryota</taxon>
        <taxon>Fungi</taxon>
        <taxon>Fungi incertae sedis</taxon>
        <taxon>Zoopagomycota</taxon>
        <taxon>Kickxellomycotina</taxon>
        <taxon>Kickxellomycetes</taxon>
        <taxon>Kickxellales</taxon>
        <taxon>Kickxellaceae</taxon>
        <taxon>Coemansia</taxon>
    </lineage>
</organism>
<reference evidence="1" key="1">
    <citation type="submission" date="2022-07" db="EMBL/GenBank/DDBJ databases">
        <title>Phylogenomic reconstructions and comparative analyses of Kickxellomycotina fungi.</title>
        <authorList>
            <person name="Reynolds N.K."/>
            <person name="Stajich J.E."/>
            <person name="Barry K."/>
            <person name="Grigoriev I.V."/>
            <person name="Crous P."/>
            <person name="Smith M.E."/>
        </authorList>
    </citation>
    <scope>NUCLEOTIDE SEQUENCE</scope>
    <source>
        <strain evidence="1">CBS 102833</strain>
    </source>
</reference>